<sequence>MDTIVLYPSPGRGHLVSMVELGKLILKHHPSFSVTVIITTTAGDTGYATTPYINSVTATTPSITFHHLPTLSSPLAHASAANLPNLSFEIPRLNNPNLHQALLAISQSSNLKAFVIDFFCNAAFEVSTKLKIPTYYFFTSGAHGLAIFLYFPTIHRNITKSLKDLDRKFEIHIPGSPPIPVSDMPMAMFDRSSTTYQNFIETANTMPKSAGIMINTFEMLESKSIKAILEGHYEVKASVMNALKESTIYSSTPRGEGTSVPIFSPKKGIKPRVILFLFMLRPMSHVTCFCPGI</sequence>
<evidence type="ECO:0000313" key="1">
    <source>
        <dbReference type="EMBL" id="KAK9292512.1"/>
    </source>
</evidence>
<dbReference type="Gene3D" id="3.40.50.2000">
    <property type="entry name" value="Glycogen Phosphorylase B"/>
    <property type="match status" value="1"/>
</dbReference>
<accession>A0AAP0S8S9</accession>
<evidence type="ECO:0000313" key="2">
    <source>
        <dbReference type="Proteomes" id="UP001415857"/>
    </source>
</evidence>
<gene>
    <name evidence="1" type="ORF">L1049_020485</name>
</gene>
<dbReference type="InterPro" id="IPR050481">
    <property type="entry name" value="UDP-glycosyltransf_plant"/>
</dbReference>
<reference evidence="1 2" key="1">
    <citation type="journal article" date="2024" name="Plant J.">
        <title>Genome sequences and population genomics reveal climatic adaptation and genomic divergence between two closely related sweetgum species.</title>
        <authorList>
            <person name="Xu W.Q."/>
            <person name="Ren C.Q."/>
            <person name="Zhang X.Y."/>
            <person name="Comes H.P."/>
            <person name="Liu X.H."/>
            <person name="Li Y.G."/>
            <person name="Kettle C.J."/>
            <person name="Jalonen R."/>
            <person name="Gaisberger H."/>
            <person name="Ma Y.Z."/>
            <person name="Qiu Y.X."/>
        </authorList>
    </citation>
    <scope>NUCLEOTIDE SEQUENCE [LARGE SCALE GENOMIC DNA]</scope>
    <source>
        <strain evidence="1">Hangzhou</strain>
    </source>
</reference>
<dbReference type="AlphaFoldDB" id="A0AAP0S8S9"/>
<dbReference type="Proteomes" id="UP001415857">
    <property type="component" value="Unassembled WGS sequence"/>
</dbReference>
<dbReference type="GO" id="GO:0035251">
    <property type="term" value="F:UDP-glucosyltransferase activity"/>
    <property type="evidence" value="ECO:0007669"/>
    <property type="project" value="InterPro"/>
</dbReference>
<name>A0AAP0S8S9_LIQFO</name>
<dbReference type="FunFam" id="3.40.50.2000:FF:000095">
    <property type="entry name" value="Glycosyltransferase"/>
    <property type="match status" value="1"/>
</dbReference>
<dbReference type="PANTHER" id="PTHR48048:SF41">
    <property type="entry name" value="GLYCOSYLTRANSFERASE"/>
    <property type="match status" value="1"/>
</dbReference>
<dbReference type="SUPFAM" id="SSF53756">
    <property type="entry name" value="UDP-Glycosyltransferase/glycogen phosphorylase"/>
    <property type="match status" value="1"/>
</dbReference>
<keyword evidence="2" id="KW-1185">Reference proteome</keyword>
<organism evidence="1 2">
    <name type="scientific">Liquidambar formosana</name>
    <name type="common">Formosan gum</name>
    <dbReference type="NCBI Taxonomy" id="63359"/>
    <lineage>
        <taxon>Eukaryota</taxon>
        <taxon>Viridiplantae</taxon>
        <taxon>Streptophyta</taxon>
        <taxon>Embryophyta</taxon>
        <taxon>Tracheophyta</taxon>
        <taxon>Spermatophyta</taxon>
        <taxon>Magnoliopsida</taxon>
        <taxon>eudicotyledons</taxon>
        <taxon>Gunneridae</taxon>
        <taxon>Pentapetalae</taxon>
        <taxon>Saxifragales</taxon>
        <taxon>Altingiaceae</taxon>
        <taxon>Liquidambar</taxon>
    </lineage>
</organism>
<dbReference type="PANTHER" id="PTHR48048">
    <property type="entry name" value="GLYCOSYLTRANSFERASE"/>
    <property type="match status" value="1"/>
</dbReference>
<comment type="caution">
    <text evidence="1">The sequence shown here is derived from an EMBL/GenBank/DDBJ whole genome shotgun (WGS) entry which is preliminary data.</text>
</comment>
<dbReference type="EMBL" id="JBBPBK010000001">
    <property type="protein sequence ID" value="KAK9292512.1"/>
    <property type="molecule type" value="Genomic_DNA"/>
</dbReference>
<proteinExistence type="predicted"/>
<protein>
    <submittedName>
        <fullName evidence="1">Uncharacterized protein</fullName>
    </submittedName>
</protein>